<dbReference type="InterPro" id="IPR027477">
    <property type="entry name" value="Succ_DH/fumarate_Rdtase_cat_sf"/>
</dbReference>
<dbReference type="SUPFAM" id="SSF46977">
    <property type="entry name" value="Succinate dehydrogenase/fumarate reductase flavoprotein C-terminal domain"/>
    <property type="match status" value="1"/>
</dbReference>
<dbReference type="RefSeq" id="WP_002571467.1">
    <property type="nucleotide sequence ID" value="NZ_KB851149.1"/>
</dbReference>
<evidence type="ECO:0008006" key="7">
    <source>
        <dbReference type="Google" id="ProtNLM"/>
    </source>
</evidence>
<dbReference type="Proteomes" id="UP000013041">
    <property type="component" value="Unassembled WGS sequence"/>
</dbReference>
<evidence type="ECO:0000259" key="4">
    <source>
        <dbReference type="Pfam" id="PF02910"/>
    </source>
</evidence>
<dbReference type="Gene3D" id="1.20.58.100">
    <property type="entry name" value="Fumarate reductase/succinate dehydrogenase flavoprotein-like, C-terminal domain"/>
    <property type="match status" value="1"/>
</dbReference>
<accession>N9ZPN4</accession>
<dbReference type="Gene3D" id="3.50.50.60">
    <property type="entry name" value="FAD/NAD(P)-binding domain"/>
    <property type="match status" value="1"/>
</dbReference>
<dbReference type="InterPro" id="IPR037099">
    <property type="entry name" value="Fum_R/Succ_DH_flav-like_C_sf"/>
</dbReference>
<proteinExistence type="predicted"/>
<dbReference type="SUPFAM" id="SSF51905">
    <property type="entry name" value="FAD/NAD(P)-binding domain"/>
    <property type="match status" value="1"/>
</dbReference>
<dbReference type="PRINTS" id="PR00368">
    <property type="entry name" value="FADPNR"/>
</dbReference>
<reference evidence="5 6" key="1">
    <citation type="submission" date="2013-01" db="EMBL/GenBank/DDBJ databases">
        <title>The Genome Sequence of Clostridium bolteae 90B8.</title>
        <authorList>
            <consortium name="The Broad Institute Genome Sequencing Platform"/>
            <person name="Earl A."/>
            <person name="Ward D."/>
            <person name="Feldgarden M."/>
            <person name="Gevers D."/>
            <person name="Courvalin P."/>
            <person name="Lambert T."/>
            <person name="Walker B."/>
            <person name="Young S.K."/>
            <person name="Zeng Q."/>
            <person name="Gargeya S."/>
            <person name="Fitzgerald M."/>
            <person name="Haas B."/>
            <person name="Abouelleil A."/>
            <person name="Alvarado L."/>
            <person name="Arachchi H.M."/>
            <person name="Berlin A.M."/>
            <person name="Chapman S.B."/>
            <person name="Dewar J."/>
            <person name="Goldberg J."/>
            <person name="Griggs A."/>
            <person name="Gujja S."/>
            <person name="Hansen M."/>
            <person name="Howarth C."/>
            <person name="Imamovic A."/>
            <person name="Larimer J."/>
            <person name="McCowan C."/>
            <person name="Murphy C."/>
            <person name="Neiman D."/>
            <person name="Pearson M."/>
            <person name="Priest M."/>
            <person name="Roberts A."/>
            <person name="Saif S."/>
            <person name="Shea T."/>
            <person name="Sisk P."/>
            <person name="Sykes S."/>
            <person name="Wortman J."/>
            <person name="Nusbaum C."/>
            <person name="Birren B."/>
        </authorList>
    </citation>
    <scope>NUCLEOTIDE SEQUENCE [LARGE SCALE GENOMIC DNA]</scope>
    <source>
        <strain evidence="5 6">90B8</strain>
    </source>
</reference>
<protein>
    <recommendedName>
        <fullName evidence="7">Fumarate reductase flavoprotein subunit</fullName>
    </recommendedName>
</protein>
<evidence type="ECO:0000313" key="5">
    <source>
        <dbReference type="EMBL" id="ENZ41820.1"/>
    </source>
</evidence>
<dbReference type="InterPro" id="IPR015939">
    <property type="entry name" value="Fum_Rdtase/Succ_DH_flav-like_C"/>
</dbReference>
<feature type="domain" description="Fumarate reductase/succinate dehydrogenase flavoprotein-like C-terminal" evidence="4">
    <location>
        <begin position="456"/>
        <end position="547"/>
    </location>
</feature>
<evidence type="ECO:0000256" key="2">
    <source>
        <dbReference type="ARBA" id="ARBA00023002"/>
    </source>
</evidence>
<dbReference type="PANTHER" id="PTHR11632:SF51">
    <property type="entry name" value="SUCCINATE DEHYDROGENASE [UBIQUINONE] FLAVOPROTEIN SUBUNIT, MITOCHONDRIAL"/>
    <property type="match status" value="1"/>
</dbReference>
<dbReference type="Gene3D" id="3.90.700.10">
    <property type="entry name" value="Succinate dehydrogenase/fumarate reductase flavoprotein, catalytic domain"/>
    <property type="match status" value="1"/>
</dbReference>
<dbReference type="HOGENOM" id="CLU_014312_8_1_9"/>
<dbReference type="PATRIC" id="fig|997897.5.peg.1274"/>
<keyword evidence="1" id="KW-0285">Flavoprotein</keyword>
<dbReference type="InterPro" id="IPR003953">
    <property type="entry name" value="FAD-dep_OxRdtase_2_FAD-bd"/>
</dbReference>
<dbReference type="PANTHER" id="PTHR11632">
    <property type="entry name" value="SUCCINATE DEHYDROGENASE 2 FLAVOPROTEIN SUBUNIT"/>
    <property type="match status" value="1"/>
</dbReference>
<dbReference type="Pfam" id="PF00890">
    <property type="entry name" value="FAD_binding_2"/>
    <property type="match status" value="1"/>
</dbReference>
<dbReference type="EMBL" id="AGYG01000009">
    <property type="protein sequence ID" value="ENZ41820.1"/>
    <property type="molecule type" value="Genomic_DNA"/>
</dbReference>
<dbReference type="InterPro" id="IPR030664">
    <property type="entry name" value="SdhA/FrdA/AprA"/>
</dbReference>
<dbReference type="InterPro" id="IPR036188">
    <property type="entry name" value="FAD/NAD-bd_sf"/>
</dbReference>
<gene>
    <name evidence="5" type="ORF">HMPREF1097_01196</name>
</gene>
<dbReference type="AlphaFoldDB" id="N9ZPN4"/>
<organism evidence="5 6">
    <name type="scientific">Enterocloster bolteae 90B8</name>
    <dbReference type="NCBI Taxonomy" id="997897"/>
    <lineage>
        <taxon>Bacteria</taxon>
        <taxon>Bacillati</taxon>
        <taxon>Bacillota</taxon>
        <taxon>Clostridia</taxon>
        <taxon>Lachnospirales</taxon>
        <taxon>Lachnospiraceae</taxon>
        <taxon>Enterocloster</taxon>
    </lineage>
</organism>
<evidence type="ECO:0000259" key="3">
    <source>
        <dbReference type="Pfam" id="PF00890"/>
    </source>
</evidence>
<feature type="domain" description="FAD-dependent oxidoreductase 2 FAD-binding" evidence="3">
    <location>
        <begin position="7"/>
        <end position="404"/>
    </location>
</feature>
<keyword evidence="2" id="KW-0560">Oxidoreductase</keyword>
<evidence type="ECO:0000313" key="6">
    <source>
        <dbReference type="Proteomes" id="UP000013041"/>
    </source>
</evidence>
<evidence type="ECO:0000256" key="1">
    <source>
        <dbReference type="ARBA" id="ARBA00022630"/>
    </source>
</evidence>
<name>N9ZPN4_9FIRM</name>
<comment type="caution">
    <text evidence="5">The sequence shown here is derived from an EMBL/GenBank/DDBJ whole genome shotgun (WGS) entry which is preliminary data.</text>
</comment>
<dbReference type="GO" id="GO:0033765">
    <property type="term" value="F:steroid dehydrogenase activity, acting on the CH-CH group of donors"/>
    <property type="evidence" value="ECO:0007669"/>
    <property type="project" value="UniProtKB-ARBA"/>
</dbReference>
<sequence>MLELLTDVIIIGGGGAACRAAIEAADSGASVVLVTKLTPTKAGATCYPVAEMAGYNAGNPVICHDVEKHYMDIVSAGQGMADPKLAAIVASKAPNTIEQLEKWDVHYERENGDYYIFKSCFSNYPRTHVIRGHGEPIVSAMLKQIQMRPQIKIISDGTVIGLLMHNGFCRGAWGYITAGEKFIIHSGAVVMATGGSTQAFERNLSPNDVTGDGYSLGFEAGADLVNMEFMQIGIGFVKPVTNIFNGYIWAGLPTLVNGFGTAFLDRYVPPQITARDVMYEHRKHFPFSSSDHSKYLEIAIQGEIADGRGTENNAVIADLSNLTDDYVKNIKDDCGIHHMWPVTREYLGSKGVDVMNTPMEICCFAHAINGGLKIDENAMTTIPGLFAAGEVAGGPHGADRLGGNMMVTCQVFGAIAGARAAIWAVLNRADKIGKDSNSEAKESLLRKNINARGRMKELQKINQRNLLVGRTESGLNQVLETVKLINSQIESSPCGNRVELDNFALYSELQVTNFIAYAARLRKESRGSHHRSDYEQRDETFCKPQILNNTMKDIQL</sequence>
<dbReference type="PIRSF" id="PIRSF000171">
    <property type="entry name" value="SDHA_APRA_LASPO"/>
    <property type="match status" value="1"/>
</dbReference>
<dbReference type="Pfam" id="PF02910">
    <property type="entry name" value="Succ_DH_flav_C"/>
    <property type="match status" value="1"/>
</dbReference>